<sequence length="224" mass="24810">MNAHSRPLIVFDMDGTLIDSLPDIADSSRYLLQSYQLPSVNDQTVRSMIGDGIKILVERLLNHAGNTTIDLHEATQRFITYYVDHSTDYSHAFDGTIKCLEEFKKRDWLIALCTNKITSAADLILQQLQLGYYFDIIGGGDRFADKKPNACHLEGVINLLHADPAQTVMVGDHMNDILVAKHAKIAGSIYAAWGYGSSEIGKQATCTANSIIELPDLAEKIIKK</sequence>
<dbReference type="GO" id="GO:0016787">
    <property type="term" value="F:hydrolase activity"/>
    <property type="evidence" value="ECO:0007669"/>
    <property type="project" value="UniProtKB-KW"/>
</dbReference>
<comment type="catalytic activity">
    <reaction evidence="1">
        <text>2-phosphoglycolate + H2O = glycolate + phosphate</text>
        <dbReference type="Rhea" id="RHEA:14369"/>
        <dbReference type="ChEBI" id="CHEBI:15377"/>
        <dbReference type="ChEBI" id="CHEBI:29805"/>
        <dbReference type="ChEBI" id="CHEBI:43474"/>
        <dbReference type="ChEBI" id="CHEBI:58033"/>
        <dbReference type="EC" id="3.1.3.18"/>
    </reaction>
</comment>
<evidence type="ECO:0000256" key="4">
    <source>
        <dbReference type="ARBA" id="ARBA00013078"/>
    </source>
</evidence>
<dbReference type="Gene3D" id="3.40.50.1000">
    <property type="entry name" value="HAD superfamily/HAD-like"/>
    <property type="match status" value="1"/>
</dbReference>
<organism evidence="5 6">
    <name type="scientific">Commensalibacter oyaizuii</name>
    <dbReference type="NCBI Taxonomy" id="3043873"/>
    <lineage>
        <taxon>Bacteria</taxon>
        <taxon>Pseudomonadati</taxon>
        <taxon>Pseudomonadota</taxon>
        <taxon>Alphaproteobacteria</taxon>
        <taxon>Acetobacterales</taxon>
        <taxon>Acetobacteraceae</taxon>
    </lineage>
</organism>
<dbReference type="SFLD" id="SFLDG01129">
    <property type="entry name" value="C1.5:_HAD__Beta-PGM__Phosphata"/>
    <property type="match status" value="1"/>
</dbReference>
<dbReference type="PANTHER" id="PTHR43434">
    <property type="entry name" value="PHOSPHOGLYCOLATE PHOSPHATASE"/>
    <property type="match status" value="1"/>
</dbReference>
<dbReference type="InterPro" id="IPR023198">
    <property type="entry name" value="PGP-like_dom2"/>
</dbReference>
<comment type="pathway">
    <text evidence="2">Organic acid metabolism; glycolate biosynthesis; glycolate from 2-phosphoglycolate: step 1/1.</text>
</comment>
<dbReference type="InterPro" id="IPR041492">
    <property type="entry name" value="HAD_2"/>
</dbReference>
<comment type="similarity">
    <text evidence="3">Belongs to the HAD-like hydrolase superfamily. CbbY/CbbZ/Gph/YieH family.</text>
</comment>
<evidence type="ECO:0000313" key="6">
    <source>
        <dbReference type="Proteomes" id="UP001431634"/>
    </source>
</evidence>
<evidence type="ECO:0000256" key="1">
    <source>
        <dbReference type="ARBA" id="ARBA00000830"/>
    </source>
</evidence>
<dbReference type="RefSeq" id="WP_281447469.1">
    <property type="nucleotide sequence ID" value="NZ_JASBAO010000001.1"/>
</dbReference>
<dbReference type="Pfam" id="PF13419">
    <property type="entry name" value="HAD_2"/>
    <property type="match status" value="1"/>
</dbReference>
<evidence type="ECO:0000256" key="2">
    <source>
        <dbReference type="ARBA" id="ARBA00004818"/>
    </source>
</evidence>
<gene>
    <name evidence="5" type="ORF">QJV27_02805</name>
</gene>
<dbReference type="EC" id="3.1.3.18" evidence="4"/>
<dbReference type="PANTHER" id="PTHR43434:SF1">
    <property type="entry name" value="PHOSPHOGLYCOLATE PHOSPHATASE"/>
    <property type="match status" value="1"/>
</dbReference>
<dbReference type="NCBIfam" id="TIGR01549">
    <property type="entry name" value="HAD-SF-IA-v1"/>
    <property type="match status" value="1"/>
</dbReference>
<keyword evidence="5" id="KW-0378">Hydrolase</keyword>
<reference evidence="5" key="1">
    <citation type="submission" date="2023-05" db="EMBL/GenBank/DDBJ databases">
        <title>Whole genome sequence of Commensalibacter sp.</title>
        <authorList>
            <person name="Charoenyingcharoen P."/>
            <person name="Yukphan P."/>
        </authorList>
    </citation>
    <scope>NUCLEOTIDE SEQUENCE</scope>
    <source>
        <strain evidence="5">TBRC 16381</strain>
    </source>
</reference>
<proteinExistence type="inferred from homology"/>
<dbReference type="Gene3D" id="1.10.150.240">
    <property type="entry name" value="Putative phosphatase, domain 2"/>
    <property type="match status" value="1"/>
</dbReference>
<accession>A0ABT6PZN5</accession>
<dbReference type="InterPro" id="IPR050155">
    <property type="entry name" value="HAD-like_hydrolase_sf"/>
</dbReference>
<name>A0ABT6PZN5_9PROT</name>
<keyword evidence="6" id="KW-1185">Reference proteome</keyword>
<evidence type="ECO:0000313" key="5">
    <source>
        <dbReference type="EMBL" id="MDI2090322.1"/>
    </source>
</evidence>
<dbReference type="SFLD" id="SFLDS00003">
    <property type="entry name" value="Haloacid_Dehalogenase"/>
    <property type="match status" value="1"/>
</dbReference>
<evidence type="ECO:0000256" key="3">
    <source>
        <dbReference type="ARBA" id="ARBA00006171"/>
    </source>
</evidence>
<comment type="caution">
    <text evidence="5">The sequence shown here is derived from an EMBL/GenBank/DDBJ whole genome shotgun (WGS) entry which is preliminary data.</text>
</comment>
<dbReference type="EMBL" id="JASBAO010000001">
    <property type="protein sequence ID" value="MDI2090322.1"/>
    <property type="molecule type" value="Genomic_DNA"/>
</dbReference>
<dbReference type="SUPFAM" id="SSF56784">
    <property type="entry name" value="HAD-like"/>
    <property type="match status" value="1"/>
</dbReference>
<dbReference type="InterPro" id="IPR006439">
    <property type="entry name" value="HAD-SF_hydro_IA"/>
</dbReference>
<dbReference type="InterPro" id="IPR023214">
    <property type="entry name" value="HAD_sf"/>
</dbReference>
<dbReference type="InterPro" id="IPR036412">
    <property type="entry name" value="HAD-like_sf"/>
</dbReference>
<dbReference type="Proteomes" id="UP001431634">
    <property type="component" value="Unassembled WGS sequence"/>
</dbReference>
<protein>
    <recommendedName>
        <fullName evidence="4">phosphoglycolate phosphatase</fullName>
        <ecNumber evidence="4">3.1.3.18</ecNumber>
    </recommendedName>
</protein>